<keyword evidence="4" id="KW-1185">Reference proteome</keyword>
<accession>A0A2A2LPD0</accession>
<feature type="chain" id="PRO_5013194944" description="SXP/RAL-2 family protein Ani s 5-like cation-binding domain-containing protein" evidence="1">
    <location>
        <begin position="20"/>
        <end position="286"/>
    </location>
</feature>
<sequence>MWVHFQAGILLSLVLISFGFPKIEKFDFKHFRNPINVKLGRVRDFRQIQAHLPVVVMQKLKEHQARANSVTTLKTETVQTDPLKTEPLDMSNETTIFGNSDYDYNNTDWESDVDRVGPHHGFPMPKFLKHVSAKARKEFVRIVHNKNISRKEMAKQLDKWAKKQGPKIEKALHKYERELIKYLEALHKKTTKIVDQLPKAYEKVHRIVSDPNLSTRQVWEKLRALKLSRPVARSLRAVMFVAAHSGGKPLEEEEEDPNIDTIGAGLGYGPFGMNYGNSNVDDDTDE</sequence>
<comment type="caution">
    <text evidence="3">The sequence shown here is derived from an EMBL/GenBank/DDBJ whole genome shotgun (WGS) entry which is preliminary data.</text>
</comment>
<evidence type="ECO:0000313" key="4">
    <source>
        <dbReference type="Proteomes" id="UP000218231"/>
    </source>
</evidence>
<feature type="signal peptide" evidence="1">
    <location>
        <begin position="1"/>
        <end position="19"/>
    </location>
</feature>
<organism evidence="3 4">
    <name type="scientific">Diploscapter pachys</name>
    <dbReference type="NCBI Taxonomy" id="2018661"/>
    <lineage>
        <taxon>Eukaryota</taxon>
        <taxon>Metazoa</taxon>
        <taxon>Ecdysozoa</taxon>
        <taxon>Nematoda</taxon>
        <taxon>Chromadorea</taxon>
        <taxon>Rhabditida</taxon>
        <taxon>Rhabditina</taxon>
        <taxon>Rhabditomorpha</taxon>
        <taxon>Rhabditoidea</taxon>
        <taxon>Rhabditidae</taxon>
        <taxon>Diploscapter</taxon>
    </lineage>
</organism>
<evidence type="ECO:0000256" key="1">
    <source>
        <dbReference type="SAM" id="SignalP"/>
    </source>
</evidence>
<dbReference type="InterPro" id="IPR003677">
    <property type="entry name" value="ANIS5_cation-bd"/>
</dbReference>
<dbReference type="EMBL" id="LIAE01006534">
    <property type="protein sequence ID" value="PAV88091.1"/>
    <property type="molecule type" value="Genomic_DNA"/>
</dbReference>
<keyword evidence="1" id="KW-0732">Signal</keyword>
<feature type="domain" description="SXP/RAL-2 family protein Ani s 5-like cation-binding" evidence="2">
    <location>
        <begin position="134"/>
        <end position="243"/>
    </location>
</feature>
<evidence type="ECO:0000259" key="2">
    <source>
        <dbReference type="Pfam" id="PF02520"/>
    </source>
</evidence>
<dbReference type="PANTHER" id="PTHR21593:SF36">
    <property type="entry name" value="DUF148 DOMAIN-CONTAINING PROTEIN-RELATED"/>
    <property type="match status" value="1"/>
</dbReference>
<protein>
    <recommendedName>
        <fullName evidence="2">SXP/RAL-2 family protein Ani s 5-like cation-binding domain-containing protein</fullName>
    </recommendedName>
</protein>
<reference evidence="3 4" key="1">
    <citation type="journal article" date="2017" name="Curr. Biol.">
        <title>Genome architecture and evolution of a unichromosomal asexual nematode.</title>
        <authorList>
            <person name="Fradin H."/>
            <person name="Zegar C."/>
            <person name="Gutwein M."/>
            <person name="Lucas J."/>
            <person name="Kovtun M."/>
            <person name="Corcoran D."/>
            <person name="Baugh L.R."/>
            <person name="Kiontke K."/>
            <person name="Gunsalus K."/>
            <person name="Fitch D.H."/>
            <person name="Piano F."/>
        </authorList>
    </citation>
    <scope>NUCLEOTIDE SEQUENCE [LARGE SCALE GENOMIC DNA]</scope>
    <source>
        <strain evidence="3">PF1309</strain>
    </source>
</reference>
<dbReference type="STRING" id="2018661.A0A2A2LPD0"/>
<dbReference type="Pfam" id="PF02520">
    <property type="entry name" value="ANIS5_cation-bd"/>
    <property type="match status" value="1"/>
</dbReference>
<dbReference type="PANTHER" id="PTHR21593">
    <property type="entry name" value="PRION-LIKE- Q/N-RICH -DOMAIN-BEARING PROTEIN PROTEIN"/>
    <property type="match status" value="1"/>
</dbReference>
<gene>
    <name evidence="3" type="ORF">WR25_09104</name>
</gene>
<dbReference type="OrthoDB" id="5801361at2759"/>
<dbReference type="InterPro" id="IPR052823">
    <property type="entry name" value="SXP/RAL-2_related"/>
</dbReference>
<dbReference type="AlphaFoldDB" id="A0A2A2LPD0"/>
<proteinExistence type="predicted"/>
<evidence type="ECO:0000313" key="3">
    <source>
        <dbReference type="EMBL" id="PAV88091.1"/>
    </source>
</evidence>
<name>A0A2A2LPD0_9BILA</name>
<dbReference type="Proteomes" id="UP000218231">
    <property type="component" value="Unassembled WGS sequence"/>
</dbReference>